<dbReference type="EMBL" id="BMAW01057773">
    <property type="protein sequence ID" value="GFT12723.1"/>
    <property type="molecule type" value="Genomic_DNA"/>
</dbReference>
<evidence type="ECO:0000313" key="1">
    <source>
        <dbReference type="EMBL" id="GFT12723.1"/>
    </source>
</evidence>
<name>A0A8X6TGM5_NEPPI</name>
<accession>A0A8X6TGM5</accession>
<dbReference type="Proteomes" id="UP000887013">
    <property type="component" value="Unassembled WGS sequence"/>
</dbReference>
<protein>
    <submittedName>
        <fullName evidence="1">Uncharacterized protein</fullName>
    </submittedName>
</protein>
<comment type="caution">
    <text evidence="1">The sequence shown here is derived from an EMBL/GenBank/DDBJ whole genome shotgun (WGS) entry which is preliminary data.</text>
</comment>
<reference evidence="1" key="1">
    <citation type="submission" date="2020-08" db="EMBL/GenBank/DDBJ databases">
        <title>Multicomponent nature underlies the extraordinary mechanical properties of spider dragline silk.</title>
        <authorList>
            <person name="Kono N."/>
            <person name="Nakamura H."/>
            <person name="Mori M."/>
            <person name="Yoshida Y."/>
            <person name="Ohtoshi R."/>
            <person name="Malay A.D."/>
            <person name="Moran D.A.P."/>
            <person name="Tomita M."/>
            <person name="Numata K."/>
            <person name="Arakawa K."/>
        </authorList>
    </citation>
    <scope>NUCLEOTIDE SEQUENCE</scope>
</reference>
<evidence type="ECO:0000313" key="2">
    <source>
        <dbReference type="Proteomes" id="UP000887013"/>
    </source>
</evidence>
<proteinExistence type="predicted"/>
<dbReference type="AlphaFoldDB" id="A0A8X6TGM5"/>
<organism evidence="1 2">
    <name type="scientific">Nephila pilipes</name>
    <name type="common">Giant wood spider</name>
    <name type="synonym">Nephila maculata</name>
    <dbReference type="NCBI Taxonomy" id="299642"/>
    <lineage>
        <taxon>Eukaryota</taxon>
        <taxon>Metazoa</taxon>
        <taxon>Ecdysozoa</taxon>
        <taxon>Arthropoda</taxon>
        <taxon>Chelicerata</taxon>
        <taxon>Arachnida</taxon>
        <taxon>Araneae</taxon>
        <taxon>Araneomorphae</taxon>
        <taxon>Entelegynae</taxon>
        <taxon>Araneoidea</taxon>
        <taxon>Nephilidae</taxon>
        <taxon>Nephila</taxon>
    </lineage>
</organism>
<sequence>MVGIDNRFEHGLRFVPEGWSRSSLDYDACAVNPFAFSLFPSIRHHKTCAILRRKLCNSYAPTTWIVIGKDVSSDRRVLRGSFEISPPRAGTTVSVLLTLRSRSKFYSSKKLFRQKTFCNRRTLLTDDLYIFTVS</sequence>
<gene>
    <name evidence="1" type="ORF">NPIL_125161</name>
</gene>
<keyword evidence="2" id="KW-1185">Reference proteome</keyword>